<evidence type="ECO:0000259" key="2">
    <source>
        <dbReference type="PROSITE" id="PS50110"/>
    </source>
</evidence>
<proteinExistence type="predicted"/>
<accession>A0A1X7C8W1</accession>
<dbReference type="PANTHER" id="PTHR43228:SF1">
    <property type="entry name" value="TWO-COMPONENT RESPONSE REGULATOR ARR22"/>
    <property type="match status" value="1"/>
</dbReference>
<keyword evidence="4" id="KW-1185">Reference proteome</keyword>
<gene>
    <name evidence="3" type="ORF">SAMN06295933_0518</name>
</gene>
<dbReference type="CDD" id="cd17546">
    <property type="entry name" value="REC_hyHK_CKI1_RcsC-like"/>
    <property type="match status" value="1"/>
</dbReference>
<dbReference type="PROSITE" id="PS50110">
    <property type="entry name" value="RESPONSE_REGULATORY"/>
    <property type="match status" value="1"/>
</dbReference>
<dbReference type="AlphaFoldDB" id="A0A1X7C8W1"/>
<dbReference type="PANTHER" id="PTHR43228">
    <property type="entry name" value="TWO-COMPONENT RESPONSE REGULATOR"/>
    <property type="match status" value="1"/>
</dbReference>
<sequence length="133" mass="15098">MLKILVVEDELASRKFITHMMEAYGHCDIAVDGIKGVIMFEESMLNGEKYDLICMDIMMPEMDGQEALKKMREIEKKHSILPKDEAKVIMTTALSDPKTVLEAYYKGGATYYLVKPISTDKIKNIMADILDSK</sequence>
<protein>
    <submittedName>
        <fullName evidence="3">Two-component system, chemotaxis family, response regulator CheY</fullName>
    </submittedName>
</protein>
<dbReference type="SUPFAM" id="SSF52172">
    <property type="entry name" value="CheY-like"/>
    <property type="match status" value="1"/>
</dbReference>
<evidence type="ECO:0000313" key="3">
    <source>
        <dbReference type="EMBL" id="SME92214.1"/>
    </source>
</evidence>
<dbReference type="OrthoDB" id="9790466at2"/>
<evidence type="ECO:0000256" key="1">
    <source>
        <dbReference type="PROSITE-ProRule" id="PRU00169"/>
    </source>
</evidence>
<dbReference type="Proteomes" id="UP000192906">
    <property type="component" value="Unassembled WGS sequence"/>
</dbReference>
<dbReference type="EMBL" id="FWZU01000001">
    <property type="protein sequence ID" value="SME92214.1"/>
    <property type="molecule type" value="Genomic_DNA"/>
</dbReference>
<dbReference type="Pfam" id="PF00072">
    <property type="entry name" value="Response_reg"/>
    <property type="match status" value="1"/>
</dbReference>
<dbReference type="InterPro" id="IPR052048">
    <property type="entry name" value="ST_Response_Regulator"/>
</dbReference>
<dbReference type="Gene3D" id="3.40.50.2300">
    <property type="match status" value="1"/>
</dbReference>
<dbReference type="InterPro" id="IPR001789">
    <property type="entry name" value="Sig_transdc_resp-reg_receiver"/>
</dbReference>
<feature type="modified residue" description="4-aspartylphosphate" evidence="1">
    <location>
        <position position="56"/>
    </location>
</feature>
<keyword evidence="1" id="KW-0597">Phosphoprotein</keyword>
<name>A0A1X7C8W1_9BACT</name>
<feature type="domain" description="Response regulatory" evidence="2">
    <location>
        <begin position="3"/>
        <end position="130"/>
    </location>
</feature>
<dbReference type="SMART" id="SM00448">
    <property type="entry name" value="REC"/>
    <property type="match status" value="1"/>
</dbReference>
<evidence type="ECO:0000313" key="4">
    <source>
        <dbReference type="Proteomes" id="UP000192906"/>
    </source>
</evidence>
<organism evidence="3 4">
    <name type="scientific">Desulfovibrio gilichinskyi</name>
    <dbReference type="NCBI Taxonomy" id="1519643"/>
    <lineage>
        <taxon>Bacteria</taxon>
        <taxon>Pseudomonadati</taxon>
        <taxon>Thermodesulfobacteriota</taxon>
        <taxon>Desulfovibrionia</taxon>
        <taxon>Desulfovibrionales</taxon>
        <taxon>Desulfovibrionaceae</taxon>
        <taxon>Desulfovibrio</taxon>
    </lineage>
</organism>
<dbReference type="InterPro" id="IPR011006">
    <property type="entry name" value="CheY-like_superfamily"/>
</dbReference>
<reference evidence="4" key="1">
    <citation type="submission" date="2017-04" db="EMBL/GenBank/DDBJ databases">
        <authorList>
            <person name="Varghese N."/>
            <person name="Submissions S."/>
        </authorList>
    </citation>
    <scope>NUCLEOTIDE SEQUENCE [LARGE SCALE GENOMIC DNA]</scope>
    <source>
        <strain evidence="4">K3S</strain>
    </source>
</reference>
<dbReference type="RefSeq" id="WP_085097835.1">
    <property type="nucleotide sequence ID" value="NZ_FWZU01000001.1"/>
</dbReference>
<dbReference type="STRING" id="1519643.SAMN06295933_0518"/>
<dbReference type="GO" id="GO:0000160">
    <property type="term" value="P:phosphorelay signal transduction system"/>
    <property type="evidence" value="ECO:0007669"/>
    <property type="project" value="InterPro"/>
</dbReference>